<evidence type="ECO:0000313" key="2">
    <source>
        <dbReference type="EMBL" id="CAK9076359.1"/>
    </source>
</evidence>
<sequence>MMLVTRMDCSRAHSKDFFDRKTTASTKDIELNTEAQSSSLSGCELLNLPEQACYAVMKVTPKRRLSEEVLAQSIKLFYEREGRLPVGVSIEALEGQCARMAYGLKKIVVRFRPLYHESPQSAKSKNIQGLKRRLLEREKEGENSHD</sequence>
<evidence type="ECO:0000256" key="1">
    <source>
        <dbReference type="SAM" id="MobiDB-lite"/>
    </source>
</evidence>
<protein>
    <submittedName>
        <fullName evidence="2">Uncharacterized protein</fullName>
    </submittedName>
</protein>
<keyword evidence="3" id="KW-1185">Reference proteome</keyword>
<accession>A0ABP0PN93</accession>
<gene>
    <name evidence="2" type="ORF">SCF082_LOCUS36827</name>
</gene>
<reference evidence="2 3" key="1">
    <citation type="submission" date="2024-02" db="EMBL/GenBank/DDBJ databases">
        <authorList>
            <person name="Chen Y."/>
            <person name="Shah S."/>
            <person name="Dougan E. K."/>
            <person name="Thang M."/>
            <person name="Chan C."/>
        </authorList>
    </citation>
    <scope>NUCLEOTIDE SEQUENCE [LARGE SCALE GENOMIC DNA]</scope>
</reference>
<evidence type="ECO:0000313" key="3">
    <source>
        <dbReference type="Proteomes" id="UP001642464"/>
    </source>
</evidence>
<dbReference type="Proteomes" id="UP001642464">
    <property type="component" value="Unassembled WGS sequence"/>
</dbReference>
<comment type="caution">
    <text evidence="2">The sequence shown here is derived from an EMBL/GenBank/DDBJ whole genome shotgun (WGS) entry which is preliminary data.</text>
</comment>
<feature type="non-terminal residue" evidence="2">
    <location>
        <position position="146"/>
    </location>
</feature>
<proteinExistence type="predicted"/>
<name>A0ABP0PN93_9DINO</name>
<feature type="region of interest" description="Disordered" evidence="1">
    <location>
        <begin position="120"/>
        <end position="146"/>
    </location>
</feature>
<organism evidence="2 3">
    <name type="scientific">Durusdinium trenchii</name>
    <dbReference type="NCBI Taxonomy" id="1381693"/>
    <lineage>
        <taxon>Eukaryota</taxon>
        <taxon>Sar</taxon>
        <taxon>Alveolata</taxon>
        <taxon>Dinophyceae</taxon>
        <taxon>Suessiales</taxon>
        <taxon>Symbiodiniaceae</taxon>
        <taxon>Durusdinium</taxon>
    </lineage>
</organism>
<dbReference type="EMBL" id="CAXAMM010036869">
    <property type="protein sequence ID" value="CAK9076359.1"/>
    <property type="molecule type" value="Genomic_DNA"/>
</dbReference>
<feature type="compositionally biased region" description="Basic and acidic residues" evidence="1">
    <location>
        <begin position="133"/>
        <end position="146"/>
    </location>
</feature>